<organism evidence="5 6">
    <name type="scientific">Robertmurraya mangrovi</name>
    <dbReference type="NCBI Taxonomy" id="3098077"/>
    <lineage>
        <taxon>Bacteria</taxon>
        <taxon>Bacillati</taxon>
        <taxon>Bacillota</taxon>
        <taxon>Bacilli</taxon>
        <taxon>Bacillales</taxon>
        <taxon>Bacillaceae</taxon>
        <taxon>Robertmurraya</taxon>
    </lineage>
</organism>
<evidence type="ECO:0000256" key="1">
    <source>
        <dbReference type="ARBA" id="ARBA00023224"/>
    </source>
</evidence>
<evidence type="ECO:0000256" key="2">
    <source>
        <dbReference type="PROSITE-ProRule" id="PRU00284"/>
    </source>
</evidence>
<name>A0ABU5IV95_9BACI</name>
<reference evidence="5 6" key="1">
    <citation type="submission" date="2023-11" db="EMBL/GenBank/DDBJ databases">
        <title>Bacillus jintuensis, isolated from a mudflat on the Beibu Gulf coast.</title>
        <authorList>
            <person name="Li M."/>
        </authorList>
    </citation>
    <scope>NUCLEOTIDE SEQUENCE [LARGE SCALE GENOMIC DNA]</scope>
    <source>
        <strain evidence="5 6">31A1R</strain>
        <plasmid evidence="5">unnamed</plasmid>
    </source>
</reference>
<dbReference type="Pfam" id="PF00015">
    <property type="entry name" value="MCPsignal"/>
    <property type="match status" value="1"/>
</dbReference>
<keyword evidence="3" id="KW-1133">Transmembrane helix</keyword>
<dbReference type="Proteomes" id="UP001290455">
    <property type="component" value="Unassembled WGS sequence"/>
</dbReference>
<keyword evidence="1 2" id="KW-0807">Transducer</keyword>
<comment type="caution">
    <text evidence="5">The sequence shown here is derived from an EMBL/GenBank/DDBJ whole genome shotgun (WGS) entry which is preliminary data.</text>
</comment>
<proteinExistence type="predicted"/>
<protein>
    <submittedName>
        <fullName evidence="5">Methyl-accepting chemotaxis protein</fullName>
    </submittedName>
</protein>
<dbReference type="PROSITE" id="PS50111">
    <property type="entry name" value="CHEMOTAXIS_TRANSDUC_2"/>
    <property type="match status" value="1"/>
</dbReference>
<evidence type="ECO:0000313" key="5">
    <source>
        <dbReference type="EMBL" id="MDZ5471053.1"/>
    </source>
</evidence>
<feature type="transmembrane region" description="Helical" evidence="3">
    <location>
        <begin position="43"/>
        <end position="63"/>
    </location>
</feature>
<gene>
    <name evidence="5" type="ORF">SM124_04735</name>
</gene>
<dbReference type="PANTHER" id="PTHR32089">
    <property type="entry name" value="METHYL-ACCEPTING CHEMOTAXIS PROTEIN MCPB"/>
    <property type="match status" value="1"/>
</dbReference>
<feature type="transmembrane region" description="Helical" evidence="3">
    <location>
        <begin position="114"/>
        <end position="132"/>
    </location>
</feature>
<feature type="domain" description="Methyl-accepting transducer" evidence="4">
    <location>
        <begin position="210"/>
        <end position="460"/>
    </location>
</feature>
<feature type="transmembrane region" description="Helical" evidence="3">
    <location>
        <begin position="144"/>
        <end position="164"/>
    </location>
</feature>
<dbReference type="InterPro" id="IPR004089">
    <property type="entry name" value="MCPsignal_dom"/>
</dbReference>
<evidence type="ECO:0000313" key="6">
    <source>
        <dbReference type="Proteomes" id="UP001290455"/>
    </source>
</evidence>
<dbReference type="SUPFAM" id="SSF58104">
    <property type="entry name" value="Methyl-accepting chemotaxis protein (MCP) signaling domain"/>
    <property type="match status" value="1"/>
</dbReference>
<sequence>MKSIEDIKQEDLIRKNSLVIKATFVSVILATMVDIAMKKELAVILSIVIGGGIGVGIIATLHYLKKLTSVIPYLAISIVAIVIYIIMENTVSPTAYFLVYFIIATSAIYMERLVLWLGSILGFVLITLFTSFHHEVLPLETKNYVTIYLLYLLVTVLLSFQLAISKKLSENIVSAQKETELLLYKDRETKQTVEESTINLSSLIDFVKTKSHENVQSSHEMNQSIGEIASGIQSQSDAIFEITQSLDKSNQVVTKTNQLVNKLHDDALLAERVTNDGEKLVSTLKEDLSVSFENMKKVNDYMHSLSNLVKETSLFAKTIQDIADQTNLLALNASIEAARAGESGKGFAVVADEVRKLADSTRMTATQISENLGNVMLDMGQTEENVNITGEKITHNLQLAVETQEAFTQIQRTFNQLKEDITIYGSLTDEIYQSSTSIGTSINEFSTVIEQASASLQELASTVGLQTNQHELLFTSVSKAQNSVDNLLKIQQK</sequence>
<dbReference type="EMBL" id="JAXOFX010000002">
    <property type="protein sequence ID" value="MDZ5471053.1"/>
    <property type="molecule type" value="Genomic_DNA"/>
</dbReference>
<dbReference type="RefSeq" id="WP_322445129.1">
    <property type="nucleotide sequence ID" value="NZ_JAXOFX010000002.1"/>
</dbReference>
<evidence type="ECO:0000256" key="3">
    <source>
        <dbReference type="SAM" id="Phobius"/>
    </source>
</evidence>
<dbReference type="SMART" id="SM00283">
    <property type="entry name" value="MA"/>
    <property type="match status" value="1"/>
</dbReference>
<accession>A0ABU5IV95</accession>
<keyword evidence="5" id="KW-0614">Plasmid</keyword>
<dbReference type="Gene3D" id="1.10.287.950">
    <property type="entry name" value="Methyl-accepting chemotaxis protein"/>
    <property type="match status" value="1"/>
</dbReference>
<geneLocation type="plasmid" evidence="5">
    <name>unnamed</name>
</geneLocation>
<keyword evidence="3" id="KW-0472">Membrane</keyword>
<keyword evidence="6" id="KW-1185">Reference proteome</keyword>
<dbReference type="PANTHER" id="PTHR32089:SF112">
    <property type="entry name" value="LYSOZYME-LIKE PROTEIN-RELATED"/>
    <property type="match status" value="1"/>
</dbReference>
<evidence type="ECO:0000259" key="4">
    <source>
        <dbReference type="PROSITE" id="PS50111"/>
    </source>
</evidence>
<keyword evidence="3" id="KW-0812">Transmembrane</keyword>